<dbReference type="PANTHER" id="PTHR11736:SF14">
    <property type="entry name" value="NSE3 HOMOLOG, SMC5-SMC6 COMPLEX COMPONENT"/>
    <property type="match status" value="1"/>
</dbReference>
<dbReference type="STRING" id="104421.E2AQH8"/>
<feature type="non-terminal residue" evidence="2">
    <location>
        <position position="85"/>
    </location>
</feature>
<gene>
    <name evidence="2" type="ORF">EAG_03428</name>
</gene>
<dbReference type="InterPro" id="IPR041899">
    <property type="entry name" value="MAGE_WH2"/>
</dbReference>
<dbReference type="Gene3D" id="1.10.10.1210">
    <property type="entry name" value="MAGE homology domain, winged helix WH2 motif"/>
    <property type="match status" value="1"/>
</dbReference>
<dbReference type="AlphaFoldDB" id="E2AQH8"/>
<keyword evidence="3" id="KW-1185">Reference proteome</keyword>
<protein>
    <submittedName>
        <fullName evidence="2">Melanoma-associated antigen G1</fullName>
    </submittedName>
</protein>
<evidence type="ECO:0000313" key="2">
    <source>
        <dbReference type="EMBL" id="EFN64326.1"/>
    </source>
</evidence>
<reference evidence="2 3" key="1">
    <citation type="journal article" date="2010" name="Science">
        <title>Genomic comparison of the ants Camponotus floridanus and Harpegnathos saltator.</title>
        <authorList>
            <person name="Bonasio R."/>
            <person name="Zhang G."/>
            <person name="Ye C."/>
            <person name="Mutti N.S."/>
            <person name="Fang X."/>
            <person name="Qin N."/>
            <person name="Donahue G."/>
            <person name="Yang P."/>
            <person name="Li Q."/>
            <person name="Li C."/>
            <person name="Zhang P."/>
            <person name="Huang Z."/>
            <person name="Berger S.L."/>
            <person name="Reinberg D."/>
            <person name="Wang J."/>
            <person name="Liebig J."/>
        </authorList>
    </citation>
    <scope>NUCLEOTIDE SEQUENCE [LARGE SCALE GENOMIC DNA]</scope>
    <source>
        <strain evidence="3">C129</strain>
    </source>
</reference>
<dbReference type="GO" id="GO:0005634">
    <property type="term" value="C:nucleus"/>
    <property type="evidence" value="ECO:0007669"/>
    <property type="project" value="TreeGrafter"/>
</dbReference>
<evidence type="ECO:0000313" key="3">
    <source>
        <dbReference type="Proteomes" id="UP000000311"/>
    </source>
</evidence>
<dbReference type="Pfam" id="PF01454">
    <property type="entry name" value="MAGE"/>
    <property type="match status" value="1"/>
</dbReference>
<dbReference type="InterPro" id="IPR037445">
    <property type="entry name" value="MAGE"/>
</dbReference>
<dbReference type="PANTHER" id="PTHR11736">
    <property type="entry name" value="MELANOMA-ASSOCIATED ANTIGEN MAGE ANTIGEN"/>
    <property type="match status" value="1"/>
</dbReference>
<dbReference type="Proteomes" id="UP000000311">
    <property type="component" value="Unassembled WGS sequence"/>
</dbReference>
<feature type="non-terminal residue" evidence="2">
    <location>
        <position position="1"/>
    </location>
</feature>
<feature type="domain" description="MAGE" evidence="1">
    <location>
        <begin position="1"/>
        <end position="85"/>
    </location>
</feature>
<proteinExistence type="predicted"/>
<name>E2AQH8_CAMFO</name>
<evidence type="ECO:0000259" key="1">
    <source>
        <dbReference type="PROSITE" id="PS50838"/>
    </source>
</evidence>
<dbReference type="EMBL" id="GL441764">
    <property type="protein sequence ID" value="EFN64326.1"/>
    <property type="molecule type" value="Genomic_DNA"/>
</dbReference>
<accession>E2AQH8</accession>
<dbReference type="OrthoDB" id="205198at2759"/>
<dbReference type="PROSITE" id="PS50838">
    <property type="entry name" value="MAGE"/>
    <property type="match status" value="1"/>
</dbReference>
<dbReference type="InterPro" id="IPR002190">
    <property type="entry name" value="MHD_dom"/>
</dbReference>
<dbReference type="InParanoid" id="E2AQH8"/>
<organism evidence="3">
    <name type="scientific">Camponotus floridanus</name>
    <name type="common">Florida carpenter ant</name>
    <dbReference type="NCBI Taxonomy" id="104421"/>
    <lineage>
        <taxon>Eukaryota</taxon>
        <taxon>Metazoa</taxon>
        <taxon>Ecdysozoa</taxon>
        <taxon>Arthropoda</taxon>
        <taxon>Hexapoda</taxon>
        <taxon>Insecta</taxon>
        <taxon>Pterygota</taxon>
        <taxon>Neoptera</taxon>
        <taxon>Endopterygota</taxon>
        <taxon>Hymenoptera</taxon>
        <taxon>Apocrita</taxon>
        <taxon>Aculeata</taxon>
        <taxon>Formicoidea</taxon>
        <taxon>Formicidae</taxon>
        <taxon>Formicinae</taxon>
        <taxon>Camponotus</taxon>
    </lineage>
</organism>
<sequence length="85" mass="10080">KVFGFELVEIESNRYILVNNIENDLPHLIFHNSSKQLLLYLVLVHIFMHGEACQEDILWNFLRNLNIITNNSFQNEYFGDVKQLV</sequence>